<reference evidence="1" key="1">
    <citation type="journal article" date="2023" name="IScience">
        <title>Live-bearing cockroach genome reveals convergent evolutionary mechanisms linked to viviparity in insects and beyond.</title>
        <authorList>
            <person name="Fouks B."/>
            <person name="Harrison M.C."/>
            <person name="Mikhailova A.A."/>
            <person name="Marchal E."/>
            <person name="English S."/>
            <person name="Carruthers M."/>
            <person name="Jennings E.C."/>
            <person name="Chiamaka E.L."/>
            <person name="Frigard R.A."/>
            <person name="Pippel M."/>
            <person name="Attardo G.M."/>
            <person name="Benoit J.B."/>
            <person name="Bornberg-Bauer E."/>
            <person name="Tobe S.S."/>
        </authorList>
    </citation>
    <scope>NUCLEOTIDE SEQUENCE</scope>
    <source>
        <strain evidence="1">Stay&amp;Tobe</strain>
    </source>
</reference>
<evidence type="ECO:0000313" key="1">
    <source>
        <dbReference type="EMBL" id="KAJ9587239.1"/>
    </source>
</evidence>
<keyword evidence="2" id="KW-1185">Reference proteome</keyword>
<feature type="non-terminal residue" evidence="1">
    <location>
        <position position="1"/>
    </location>
</feature>
<evidence type="ECO:0000313" key="2">
    <source>
        <dbReference type="Proteomes" id="UP001233999"/>
    </source>
</evidence>
<accession>A0AAD7ZUQ9</accession>
<name>A0AAD7ZUQ9_DIPPU</name>
<dbReference type="EMBL" id="JASPKZ010006463">
    <property type="protein sequence ID" value="KAJ9587239.1"/>
    <property type="molecule type" value="Genomic_DNA"/>
</dbReference>
<proteinExistence type="predicted"/>
<sequence>KFNITLAPINKFSLENHRIKKEVKLLKHMAVWIITVKRKKLTVVKTADDGEDCSPILR</sequence>
<dbReference type="Proteomes" id="UP001233999">
    <property type="component" value="Unassembled WGS sequence"/>
</dbReference>
<organism evidence="1 2">
    <name type="scientific">Diploptera punctata</name>
    <name type="common">Pacific beetle cockroach</name>
    <dbReference type="NCBI Taxonomy" id="6984"/>
    <lineage>
        <taxon>Eukaryota</taxon>
        <taxon>Metazoa</taxon>
        <taxon>Ecdysozoa</taxon>
        <taxon>Arthropoda</taxon>
        <taxon>Hexapoda</taxon>
        <taxon>Insecta</taxon>
        <taxon>Pterygota</taxon>
        <taxon>Neoptera</taxon>
        <taxon>Polyneoptera</taxon>
        <taxon>Dictyoptera</taxon>
        <taxon>Blattodea</taxon>
        <taxon>Blaberoidea</taxon>
        <taxon>Blaberidae</taxon>
        <taxon>Diplopterinae</taxon>
        <taxon>Diploptera</taxon>
    </lineage>
</organism>
<feature type="non-terminal residue" evidence="1">
    <location>
        <position position="58"/>
    </location>
</feature>
<comment type="caution">
    <text evidence="1">The sequence shown here is derived from an EMBL/GenBank/DDBJ whole genome shotgun (WGS) entry which is preliminary data.</text>
</comment>
<reference evidence="1" key="2">
    <citation type="submission" date="2023-05" db="EMBL/GenBank/DDBJ databases">
        <authorList>
            <person name="Fouks B."/>
        </authorList>
    </citation>
    <scope>NUCLEOTIDE SEQUENCE</scope>
    <source>
        <strain evidence="1">Stay&amp;Tobe</strain>
        <tissue evidence="1">Testes</tissue>
    </source>
</reference>
<dbReference type="AlphaFoldDB" id="A0AAD7ZUQ9"/>
<protein>
    <submittedName>
        <fullName evidence="1">Uncharacterized protein</fullName>
    </submittedName>
</protein>
<gene>
    <name evidence="1" type="ORF">L9F63_019218</name>
</gene>